<sequence length="435" mass="48812">MAAKRSSSFRDERHALDEPPMSRLFVVCGKDHTEEEFTKLFQPYGKVEEVWMVKDRTTGESKGVVYIKFSKTSEAALALEALNGKVLVTGERPIKVLVASNRSQGARKAVDENEKCVRLFVLIPRTMNEDELQDEFSQYGEVDYVTIIRDKASRETKGFGYVKFRKFFDAATAFENCDRKYKAMFAEPKPAKNDMVSSHDSLMNCPGTNRRMSGSGLIPPLFSEPPSGTNRPMSTQESTLNVICSSLINQDQLWRLFDIIPGLDYCHITGEFNRNSNCAIVAYANSNSASYAREKLHGFEYPMGERLIVKGGADLSPVPPLVPQSESQVDVQCSVQLPPTQPLAGSSATVAQRCFIVCVSQALPVQILRNVFCRFGDLIEVYLLPNKNCGYAKFAREDSCRKAIEKLNGAEVYGVRLKVMEAEELSDRKRQRRDE</sequence>
<evidence type="ECO:0000259" key="3">
    <source>
        <dbReference type="PROSITE" id="PS50102"/>
    </source>
</evidence>
<dbReference type="InterPro" id="IPR034203">
    <property type="entry name" value="RBM45_RRM1"/>
</dbReference>
<dbReference type="InterPro" id="IPR000504">
    <property type="entry name" value="RRM_dom"/>
</dbReference>
<dbReference type="FunFam" id="3.30.70.330:FF:000600">
    <property type="entry name" value="Uncharacterized protein, isoform A"/>
    <property type="match status" value="1"/>
</dbReference>
<evidence type="ECO:0000313" key="4">
    <source>
        <dbReference type="EMBL" id="JAV05310.1"/>
    </source>
</evidence>
<dbReference type="SMART" id="SM00360">
    <property type="entry name" value="RRM"/>
    <property type="match status" value="4"/>
</dbReference>
<reference evidence="4" key="1">
    <citation type="submission" date="2016-12" db="EMBL/GenBank/DDBJ databases">
        <title>An insight into the sialome and mialome of the sand fly, Nyssomyia neivai.</title>
        <authorList>
            <person name="Sebastian V."/>
            <person name="Goulart T.M."/>
            <person name="Oliveira W."/>
            <person name="Calvo E."/>
            <person name="Oliveira L.F."/>
            <person name="Pinto M.C."/>
            <person name="Rosselino A.M."/>
            <person name="Ribeiro J.M."/>
        </authorList>
    </citation>
    <scope>NUCLEOTIDE SEQUENCE</scope>
</reference>
<organism evidence="4">
    <name type="scientific">Nyssomyia neivai</name>
    <dbReference type="NCBI Taxonomy" id="330878"/>
    <lineage>
        <taxon>Eukaryota</taxon>
        <taxon>Metazoa</taxon>
        <taxon>Ecdysozoa</taxon>
        <taxon>Arthropoda</taxon>
        <taxon>Hexapoda</taxon>
        <taxon>Insecta</taxon>
        <taxon>Pterygota</taxon>
        <taxon>Neoptera</taxon>
        <taxon>Endopterygota</taxon>
        <taxon>Diptera</taxon>
        <taxon>Nematocera</taxon>
        <taxon>Psychodoidea</taxon>
        <taxon>Psychodidae</taxon>
        <taxon>Nyssomyia</taxon>
    </lineage>
</organism>
<dbReference type="PANTHER" id="PTHR48027">
    <property type="entry name" value="HETEROGENEOUS NUCLEAR RIBONUCLEOPROTEIN 87F-RELATED"/>
    <property type="match status" value="1"/>
</dbReference>
<feature type="domain" description="RRM" evidence="3">
    <location>
        <begin position="22"/>
        <end position="101"/>
    </location>
</feature>
<dbReference type="EMBL" id="GFDF01008774">
    <property type="protein sequence ID" value="JAV05310.1"/>
    <property type="molecule type" value="Transcribed_RNA"/>
</dbReference>
<evidence type="ECO:0000256" key="2">
    <source>
        <dbReference type="PROSITE-ProRule" id="PRU00176"/>
    </source>
</evidence>
<dbReference type="InterPro" id="IPR052462">
    <property type="entry name" value="SLIRP/GR-RBP-like"/>
</dbReference>
<protein>
    <submittedName>
        <fullName evidence="4">Putative rna-binding protein 45</fullName>
    </submittedName>
</protein>
<dbReference type="InterPro" id="IPR012677">
    <property type="entry name" value="Nucleotide-bd_a/b_plait_sf"/>
</dbReference>
<feature type="domain" description="RRM" evidence="3">
    <location>
        <begin position="123"/>
        <end position="188"/>
    </location>
</feature>
<accession>A0A1L8DG18</accession>
<evidence type="ECO:0000256" key="1">
    <source>
        <dbReference type="ARBA" id="ARBA00022884"/>
    </source>
</evidence>
<proteinExistence type="predicted"/>
<dbReference type="CDD" id="cd12366">
    <property type="entry name" value="RRM1_RBM45"/>
    <property type="match status" value="1"/>
</dbReference>
<dbReference type="Pfam" id="PF00076">
    <property type="entry name" value="RRM_1"/>
    <property type="match status" value="3"/>
</dbReference>
<dbReference type="Gene3D" id="3.30.70.330">
    <property type="match status" value="3"/>
</dbReference>
<keyword evidence="1 2" id="KW-0694">RNA-binding</keyword>
<dbReference type="SUPFAM" id="SSF54928">
    <property type="entry name" value="RNA-binding domain, RBD"/>
    <property type="match status" value="2"/>
</dbReference>
<feature type="domain" description="RRM" evidence="3">
    <location>
        <begin position="352"/>
        <end position="424"/>
    </location>
</feature>
<dbReference type="GO" id="GO:0003723">
    <property type="term" value="F:RNA binding"/>
    <property type="evidence" value="ECO:0007669"/>
    <property type="project" value="UniProtKB-UniRule"/>
</dbReference>
<dbReference type="InterPro" id="IPR035979">
    <property type="entry name" value="RBD_domain_sf"/>
</dbReference>
<name>A0A1L8DG18_9DIPT</name>
<dbReference type="AlphaFoldDB" id="A0A1L8DG18"/>
<dbReference type="PROSITE" id="PS50102">
    <property type="entry name" value="RRM"/>
    <property type="match status" value="3"/>
</dbReference>